<dbReference type="PANTHER" id="PTHR36452:SF1">
    <property type="entry name" value="DUF2461 DOMAIN-CONTAINING PROTEIN"/>
    <property type="match status" value="1"/>
</dbReference>
<gene>
    <name evidence="1" type="ORF">GSF08_00670</name>
</gene>
<reference evidence="1 2" key="1">
    <citation type="submission" date="2019-12" db="EMBL/GenBank/DDBJ databases">
        <authorList>
            <person name="Yang R."/>
        </authorList>
    </citation>
    <scope>NUCLEOTIDE SEQUENCE [LARGE SCALE GENOMIC DNA]</scope>
    <source>
        <strain evidence="1 2">DONG20-135</strain>
    </source>
</reference>
<evidence type="ECO:0000313" key="2">
    <source>
        <dbReference type="Proteomes" id="UP000434036"/>
    </source>
</evidence>
<comment type="caution">
    <text evidence="1">The sequence shown here is derived from an EMBL/GenBank/DDBJ whole genome shotgun (WGS) entry which is preliminary data.</text>
</comment>
<dbReference type="EMBL" id="WUUQ01000001">
    <property type="protein sequence ID" value="MXQ72454.1"/>
    <property type="molecule type" value="Genomic_DNA"/>
</dbReference>
<dbReference type="PANTHER" id="PTHR36452">
    <property type="entry name" value="CHROMOSOME 12, WHOLE GENOME SHOTGUN SEQUENCE"/>
    <property type="match status" value="1"/>
</dbReference>
<accession>A0A6N8U561</accession>
<keyword evidence="2" id="KW-1185">Reference proteome</keyword>
<organism evidence="1 2">
    <name type="scientific">Copranaerobaculum intestinale</name>
    <dbReference type="NCBI Taxonomy" id="2692629"/>
    <lineage>
        <taxon>Bacteria</taxon>
        <taxon>Bacillati</taxon>
        <taxon>Bacillota</taxon>
        <taxon>Erysipelotrichia</taxon>
        <taxon>Erysipelotrichales</taxon>
        <taxon>Erysipelotrichaceae</taxon>
        <taxon>Copranaerobaculum</taxon>
    </lineage>
</organism>
<dbReference type="InterPro" id="IPR015996">
    <property type="entry name" value="UCP028451"/>
</dbReference>
<protein>
    <submittedName>
        <fullName evidence="1">TIGR02453 family protein</fullName>
    </submittedName>
</protein>
<evidence type="ECO:0000313" key="1">
    <source>
        <dbReference type="EMBL" id="MXQ72454.1"/>
    </source>
</evidence>
<dbReference type="RefSeq" id="WP_160623951.1">
    <property type="nucleotide sequence ID" value="NZ_WUUQ01000001.1"/>
</dbReference>
<proteinExistence type="predicted"/>
<dbReference type="NCBIfam" id="TIGR02453">
    <property type="entry name" value="TIGR02453 family protein"/>
    <property type="match status" value="1"/>
</dbReference>
<dbReference type="Proteomes" id="UP000434036">
    <property type="component" value="Unassembled WGS sequence"/>
</dbReference>
<dbReference type="InterPro" id="IPR012808">
    <property type="entry name" value="CHP02453"/>
</dbReference>
<reference evidence="1 2" key="2">
    <citation type="submission" date="2020-01" db="EMBL/GenBank/DDBJ databases">
        <title>Clostridiaceae sp. nov. isolated from the gut of human by culturomics.</title>
        <authorList>
            <person name="Chang Y."/>
        </authorList>
    </citation>
    <scope>NUCLEOTIDE SEQUENCE [LARGE SCALE GENOMIC DNA]</scope>
    <source>
        <strain evidence="1 2">DONG20-135</strain>
    </source>
</reference>
<name>A0A6N8U561_9FIRM</name>
<dbReference type="PIRSF" id="PIRSF028451">
    <property type="entry name" value="UCP028451"/>
    <property type="match status" value="1"/>
</dbReference>
<dbReference type="Pfam" id="PF09365">
    <property type="entry name" value="DUF2461"/>
    <property type="match status" value="1"/>
</dbReference>
<sequence>MSNTRTILNYLQELQENNDREWYHAHKEERKEAEAAFESFLEDLIVEISKFDASIPLLDPHTLTFKMVRDTRFSHDVSPYLPAFRAHIAAKGKLPIPVGYYIVIKPHQETMICGGLFADMFQDATMRIRNYLNEHGAAFDAILSDPQFASYFQLKGTKLKNVPRGYDKNHPYGDYLKHKSWYIEYALSDDLVKNDMKFLQKSAELCEIIKPFNDFLNTALVGFEMPKRQ</sequence>
<dbReference type="AlphaFoldDB" id="A0A6N8U561"/>